<dbReference type="SUPFAM" id="SSF54534">
    <property type="entry name" value="FKBP-like"/>
    <property type="match status" value="1"/>
</dbReference>
<evidence type="ECO:0000313" key="4">
    <source>
        <dbReference type="Proteomes" id="UP000308365"/>
    </source>
</evidence>
<keyword evidence="1" id="KW-0413">Isomerase</keyword>
<keyword evidence="1" id="KW-0697">Rotamase</keyword>
<dbReference type="InterPro" id="IPR046357">
    <property type="entry name" value="PPIase_dom_sf"/>
</dbReference>
<comment type="caution">
    <text evidence="3">The sequence shown here is derived from an EMBL/GenBank/DDBJ whole genome shotgun (WGS) entry which is preliminary data.</text>
</comment>
<dbReference type="InterPro" id="IPR043368">
    <property type="entry name" value="FKBP3"/>
</dbReference>
<evidence type="ECO:0000313" key="3">
    <source>
        <dbReference type="EMBL" id="TKC40367.1"/>
    </source>
</evidence>
<dbReference type="Pfam" id="PF00254">
    <property type="entry name" value="FKBP_C"/>
    <property type="match status" value="1"/>
</dbReference>
<accession>A0A4U1EVJ1</accession>
<dbReference type="AlphaFoldDB" id="A0A4U1EVJ1"/>
<sequence>MSDKEKLSPIKLQKCEPIVHKHVNNENGKMSFSKKIKEIYDLCLFKPDARNEHVLINSGHMPQRMLHCVNLKEIIDIQYYLWTHNADGTLQDWTVFDTNFETTLKKKKNAKLLSFKVGIDKVIRGWNEALLAMSKVEKARLEIEPEWAYGKKGQLDAKIPPNAKLIFEVELVFGTTGTYFTISKHNPEGQVNKGCSDRDWVNGEGKATVNLGDTNVCKDTSATMKKKAINIYCKIEPPICHAQYQKLTSSCPIFSPLHAPLLWETYESVIIQERKTTNKLKSCLSLYYKLHRAQVMTANINKFHEVIPIMAEVGQKRPLDSKKICDKPEKEMTCKLLTQSQQAGEERKDR</sequence>
<dbReference type="PANTHER" id="PTHR46493">
    <property type="entry name" value="PEPTIDYL-PROLYL CIS-TRANS ISOMERASE FKBP3"/>
    <property type="match status" value="1"/>
</dbReference>
<protein>
    <recommendedName>
        <fullName evidence="1">peptidylprolyl isomerase</fullName>
        <ecNumber evidence="1">5.2.1.8</ecNumber>
    </recommendedName>
</protein>
<evidence type="ECO:0000259" key="2">
    <source>
        <dbReference type="PROSITE" id="PS50059"/>
    </source>
</evidence>
<dbReference type="PANTHER" id="PTHR46493:SF1">
    <property type="entry name" value="PEPTIDYL-PROLYL CIS-TRANS ISOMERASE FKBP3"/>
    <property type="match status" value="1"/>
</dbReference>
<dbReference type="Proteomes" id="UP000308365">
    <property type="component" value="Unassembled WGS sequence"/>
</dbReference>
<feature type="domain" description="PPIase FKBP-type" evidence="2">
    <location>
        <begin position="88"/>
        <end position="175"/>
    </location>
</feature>
<comment type="catalytic activity">
    <reaction evidence="1">
        <text>[protein]-peptidylproline (omega=180) = [protein]-peptidylproline (omega=0)</text>
        <dbReference type="Rhea" id="RHEA:16237"/>
        <dbReference type="Rhea" id="RHEA-COMP:10747"/>
        <dbReference type="Rhea" id="RHEA-COMP:10748"/>
        <dbReference type="ChEBI" id="CHEBI:83833"/>
        <dbReference type="ChEBI" id="CHEBI:83834"/>
        <dbReference type="EC" id="5.2.1.8"/>
    </reaction>
</comment>
<dbReference type="EMBL" id="RWIC01000761">
    <property type="protein sequence ID" value="TKC40367.1"/>
    <property type="molecule type" value="Genomic_DNA"/>
</dbReference>
<dbReference type="PROSITE" id="PS50059">
    <property type="entry name" value="FKBP_PPIASE"/>
    <property type="match status" value="1"/>
</dbReference>
<evidence type="ECO:0000256" key="1">
    <source>
        <dbReference type="PROSITE-ProRule" id="PRU00277"/>
    </source>
</evidence>
<dbReference type="GO" id="GO:0003755">
    <property type="term" value="F:peptidyl-prolyl cis-trans isomerase activity"/>
    <property type="evidence" value="ECO:0007669"/>
    <property type="project" value="UniProtKB-KW"/>
</dbReference>
<proteinExistence type="predicted"/>
<dbReference type="InterPro" id="IPR001179">
    <property type="entry name" value="PPIase_FKBP_dom"/>
</dbReference>
<organism evidence="3 4">
    <name type="scientific">Monodon monoceros</name>
    <name type="common">Narwhal</name>
    <name type="synonym">Ceratodon monodon</name>
    <dbReference type="NCBI Taxonomy" id="40151"/>
    <lineage>
        <taxon>Eukaryota</taxon>
        <taxon>Metazoa</taxon>
        <taxon>Chordata</taxon>
        <taxon>Craniata</taxon>
        <taxon>Vertebrata</taxon>
        <taxon>Euteleostomi</taxon>
        <taxon>Mammalia</taxon>
        <taxon>Eutheria</taxon>
        <taxon>Laurasiatheria</taxon>
        <taxon>Artiodactyla</taxon>
        <taxon>Whippomorpha</taxon>
        <taxon>Cetacea</taxon>
        <taxon>Odontoceti</taxon>
        <taxon>Monodontidae</taxon>
        <taxon>Monodon</taxon>
    </lineage>
</organism>
<dbReference type="EC" id="5.2.1.8" evidence="1"/>
<reference evidence="4" key="1">
    <citation type="journal article" date="2019" name="IScience">
        <title>Narwhal Genome Reveals Long-Term Low Genetic Diversity despite Current Large Abundance Size.</title>
        <authorList>
            <person name="Westbury M.V."/>
            <person name="Petersen B."/>
            <person name="Garde E."/>
            <person name="Heide-Jorgensen M.P."/>
            <person name="Lorenzen E.D."/>
        </authorList>
    </citation>
    <scope>NUCLEOTIDE SEQUENCE [LARGE SCALE GENOMIC DNA]</scope>
</reference>
<dbReference type="Gene3D" id="3.10.50.40">
    <property type="match status" value="1"/>
</dbReference>
<name>A0A4U1EVJ1_MONMO</name>
<gene>
    <name evidence="3" type="ORF">EI555_015694</name>
</gene>